<dbReference type="Pfam" id="PF08892">
    <property type="entry name" value="YqcI_YcgG"/>
    <property type="match status" value="1"/>
</dbReference>
<sequence length="257" mass="30189">MARMNTRVWLDEHMFELPDWQQDAFRQFTSMIADPEGKYPCIPGRQGFLSNNLRFGFVADPRSERAAIEVAHLLRQYGECSRGTGKYASLVLFFETPKDLVEGFSIEEYENLFWSLLGRVSAVDTVPWPDEISTDPSHPSWEFCFDGHLYFAFCATPAHELRRSRHSPYFFIAFQPRWVFENINESTVFGRNMKKQIRKKLADYDSIPAHPSLQWYGQEDSLEWRQYFLRDDESAPSKCPYTYMKNKFKALGIKFHS</sequence>
<dbReference type="InterPro" id="IPR014988">
    <property type="entry name" value="Uncharacterised_YqcI/YcgG"/>
</dbReference>
<keyword evidence="2" id="KW-1185">Reference proteome</keyword>
<name>A0A0W1AS12_9BACL</name>
<accession>A0A0W1AS12</accession>
<comment type="caution">
    <text evidence="1">The sequence shown here is derived from an EMBL/GenBank/DDBJ whole genome shotgun (WGS) entry which is preliminary data.</text>
</comment>
<evidence type="ECO:0008006" key="3">
    <source>
        <dbReference type="Google" id="ProtNLM"/>
    </source>
</evidence>
<gene>
    <name evidence="1" type="ORF">UQ64_28610</name>
</gene>
<dbReference type="EMBL" id="LCZJ02000037">
    <property type="protein sequence ID" value="KTD84124.1"/>
    <property type="molecule type" value="Genomic_DNA"/>
</dbReference>
<dbReference type="OrthoDB" id="112290at2"/>
<proteinExistence type="predicted"/>
<dbReference type="Proteomes" id="UP000054709">
    <property type="component" value="Unassembled WGS sequence"/>
</dbReference>
<dbReference type="PANTHER" id="PTHR40045:SF1">
    <property type="entry name" value="YQCI_YCGG FAMILY PROTEIN"/>
    <property type="match status" value="1"/>
</dbReference>
<dbReference type="PANTHER" id="PTHR40045">
    <property type="entry name" value="YCGG FAMILY PROTEIN"/>
    <property type="match status" value="1"/>
</dbReference>
<organism evidence="1 2">
    <name type="scientific">Paenibacillus etheri</name>
    <dbReference type="NCBI Taxonomy" id="1306852"/>
    <lineage>
        <taxon>Bacteria</taxon>
        <taxon>Bacillati</taxon>
        <taxon>Bacillota</taxon>
        <taxon>Bacilli</taxon>
        <taxon>Bacillales</taxon>
        <taxon>Paenibacillaceae</taxon>
        <taxon>Paenibacillus</taxon>
    </lineage>
</organism>
<evidence type="ECO:0000313" key="2">
    <source>
        <dbReference type="Proteomes" id="UP000054709"/>
    </source>
</evidence>
<dbReference type="AlphaFoldDB" id="A0A0W1AS12"/>
<protein>
    <recommendedName>
        <fullName evidence="3">YqcI/YcgG family protein</fullName>
    </recommendedName>
</protein>
<reference evidence="1 2" key="1">
    <citation type="journal article" date="2015" name="Int. Biodeterior. Biodegradation">
        <title>Physiological and genetic screening methods for the isolation of methyl tert-butyl ether-degrading bacteria for bioremediation purposes.</title>
        <authorList>
            <person name="Guisado I.M."/>
            <person name="Purswani J."/>
            <person name="Gonzalez Lopez J."/>
            <person name="Pozo C."/>
        </authorList>
    </citation>
    <scope>NUCLEOTIDE SEQUENCE [LARGE SCALE GENOMIC DNA]</scope>
    <source>
        <strain evidence="1 2">SH7</strain>
    </source>
</reference>
<dbReference type="RefSeq" id="WP_060626195.1">
    <property type="nucleotide sequence ID" value="NZ_LCZJ02000037.1"/>
</dbReference>
<evidence type="ECO:0000313" key="1">
    <source>
        <dbReference type="EMBL" id="KTD84124.1"/>
    </source>
</evidence>